<dbReference type="InterPro" id="IPR001986">
    <property type="entry name" value="Enolpyruvate_Tfrase_dom"/>
</dbReference>
<keyword evidence="7 12" id="KW-0573">Peptidoglycan synthesis</keyword>
<evidence type="ECO:0000256" key="9">
    <source>
        <dbReference type="ARBA" id="ARBA00023316"/>
    </source>
</evidence>
<dbReference type="Gene3D" id="3.65.10.10">
    <property type="entry name" value="Enolpyruvate transferase domain"/>
    <property type="match status" value="2"/>
</dbReference>
<dbReference type="PANTHER" id="PTHR43783:SF1">
    <property type="entry name" value="UDP-N-ACETYLGLUCOSAMINE 1-CARBOXYVINYLTRANSFERASE"/>
    <property type="match status" value="1"/>
</dbReference>
<feature type="binding site" evidence="12">
    <location>
        <begin position="22"/>
        <end position="23"/>
    </location>
    <ligand>
        <name>phosphoenolpyruvate</name>
        <dbReference type="ChEBI" id="CHEBI:58702"/>
    </ligand>
</feature>
<evidence type="ECO:0000256" key="3">
    <source>
        <dbReference type="ARBA" id="ARBA00022490"/>
    </source>
</evidence>
<feature type="binding site" evidence="12">
    <location>
        <position position="93"/>
    </location>
    <ligand>
        <name>UDP-N-acetyl-alpha-D-glucosamine</name>
        <dbReference type="ChEBI" id="CHEBI:57705"/>
    </ligand>
</feature>
<comment type="catalytic activity">
    <reaction evidence="11 12">
        <text>phosphoenolpyruvate + UDP-N-acetyl-alpha-D-glucosamine = UDP-N-acetyl-3-O-(1-carboxyvinyl)-alpha-D-glucosamine + phosphate</text>
        <dbReference type="Rhea" id="RHEA:18681"/>
        <dbReference type="ChEBI" id="CHEBI:43474"/>
        <dbReference type="ChEBI" id="CHEBI:57705"/>
        <dbReference type="ChEBI" id="CHEBI:58702"/>
        <dbReference type="ChEBI" id="CHEBI:68483"/>
        <dbReference type="EC" id="2.5.1.7"/>
    </reaction>
</comment>
<protein>
    <recommendedName>
        <fullName evidence="12">UDP-N-acetylglucosamine 1-carboxyvinyltransferase</fullName>
        <ecNumber evidence="12">2.5.1.7</ecNumber>
    </recommendedName>
    <alternativeName>
        <fullName evidence="12">Enoylpyruvate transferase</fullName>
    </alternativeName>
    <alternativeName>
        <fullName evidence="12">UDP-N-acetylglucosamine enolpyruvyl transferase</fullName>
        <shortName evidence="12">EPT</shortName>
    </alternativeName>
</protein>
<evidence type="ECO:0000256" key="10">
    <source>
        <dbReference type="ARBA" id="ARBA00038367"/>
    </source>
</evidence>
<gene>
    <name evidence="12 14" type="primary">murA</name>
    <name evidence="14" type="ORF">V6668_27520</name>
</gene>
<name>A0ABD8B3E4_PAEAM</name>
<comment type="similarity">
    <text evidence="10 12">Belongs to the EPSP synthase family. MurA subfamily.</text>
</comment>
<dbReference type="GO" id="GO:0009252">
    <property type="term" value="P:peptidoglycan biosynthetic process"/>
    <property type="evidence" value="ECO:0007669"/>
    <property type="project" value="UniProtKB-UniRule"/>
</dbReference>
<evidence type="ECO:0000256" key="2">
    <source>
        <dbReference type="ARBA" id="ARBA00004752"/>
    </source>
</evidence>
<dbReference type="GO" id="GO:0008760">
    <property type="term" value="F:UDP-N-acetylglucosamine 1-carboxyvinyltransferase activity"/>
    <property type="evidence" value="ECO:0007669"/>
    <property type="project" value="UniProtKB-UniRule"/>
</dbReference>
<evidence type="ECO:0000313" key="14">
    <source>
        <dbReference type="EMBL" id="WWP23794.1"/>
    </source>
</evidence>
<keyword evidence="3 12" id="KW-0963">Cytoplasm</keyword>
<feature type="modified residue" description="2-(S-cysteinyl)pyruvic acid O-phosphothioketal" evidence="12">
    <location>
        <position position="117"/>
    </location>
</feature>
<dbReference type="SUPFAM" id="SSF55205">
    <property type="entry name" value="EPT/RTPC-like"/>
    <property type="match status" value="1"/>
</dbReference>
<dbReference type="InterPro" id="IPR036968">
    <property type="entry name" value="Enolpyruvate_Tfrase_sf"/>
</dbReference>
<keyword evidence="5 12" id="KW-0808">Transferase</keyword>
<evidence type="ECO:0000256" key="8">
    <source>
        <dbReference type="ARBA" id="ARBA00023306"/>
    </source>
</evidence>
<keyword evidence="4 12" id="KW-0132">Cell division</keyword>
<evidence type="ECO:0000256" key="4">
    <source>
        <dbReference type="ARBA" id="ARBA00022618"/>
    </source>
</evidence>
<evidence type="ECO:0000256" key="7">
    <source>
        <dbReference type="ARBA" id="ARBA00022984"/>
    </source>
</evidence>
<dbReference type="FunFam" id="3.65.10.10:FF:000001">
    <property type="entry name" value="UDP-N-acetylglucosamine 1-carboxyvinyltransferase"/>
    <property type="match status" value="1"/>
</dbReference>
<dbReference type="Pfam" id="PF00275">
    <property type="entry name" value="EPSP_synthase"/>
    <property type="match status" value="1"/>
</dbReference>
<dbReference type="GO" id="GO:0071555">
    <property type="term" value="P:cell wall organization"/>
    <property type="evidence" value="ECO:0007669"/>
    <property type="project" value="UniProtKB-KW"/>
</dbReference>
<dbReference type="NCBIfam" id="TIGR01072">
    <property type="entry name" value="murA"/>
    <property type="match status" value="1"/>
</dbReference>
<dbReference type="NCBIfam" id="NF006873">
    <property type="entry name" value="PRK09369.1"/>
    <property type="match status" value="1"/>
</dbReference>
<comment type="function">
    <text evidence="12">Cell wall formation. Adds enolpyruvyl to UDP-N-acetylglucosamine.</text>
</comment>
<evidence type="ECO:0000256" key="6">
    <source>
        <dbReference type="ARBA" id="ARBA00022960"/>
    </source>
</evidence>
<dbReference type="RefSeq" id="WP_017691942.1">
    <property type="nucleotide sequence ID" value="NZ_BIMJ01000028.1"/>
</dbReference>
<comment type="caution">
    <text evidence="12">Lacks conserved residue(s) required for the propagation of feature annotation.</text>
</comment>
<dbReference type="AlphaFoldDB" id="A0ABD8B3E4"/>
<dbReference type="GO" id="GO:0005737">
    <property type="term" value="C:cytoplasm"/>
    <property type="evidence" value="ECO:0007669"/>
    <property type="project" value="UniProtKB-SubCell"/>
</dbReference>
<proteinExistence type="inferred from homology"/>
<feature type="binding site" evidence="12">
    <location>
        <begin position="122"/>
        <end position="126"/>
    </location>
    <ligand>
        <name>UDP-N-acetyl-alpha-D-glucosamine</name>
        <dbReference type="ChEBI" id="CHEBI:57705"/>
    </ligand>
</feature>
<evidence type="ECO:0000259" key="13">
    <source>
        <dbReference type="Pfam" id="PF00275"/>
    </source>
</evidence>
<evidence type="ECO:0000256" key="11">
    <source>
        <dbReference type="ARBA" id="ARBA00047527"/>
    </source>
</evidence>
<evidence type="ECO:0000313" key="15">
    <source>
        <dbReference type="Proteomes" id="UP001364764"/>
    </source>
</evidence>
<dbReference type="CDD" id="cd01555">
    <property type="entry name" value="UdpNAET"/>
    <property type="match status" value="1"/>
</dbReference>
<dbReference type="GO" id="GO:0051301">
    <property type="term" value="P:cell division"/>
    <property type="evidence" value="ECO:0007669"/>
    <property type="project" value="UniProtKB-KW"/>
</dbReference>
<dbReference type="GO" id="GO:0008360">
    <property type="term" value="P:regulation of cell shape"/>
    <property type="evidence" value="ECO:0007669"/>
    <property type="project" value="UniProtKB-KW"/>
</dbReference>
<keyword evidence="9 12" id="KW-0961">Cell wall biogenesis/degradation</keyword>
<comment type="subcellular location">
    <subcellularLocation>
        <location evidence="1 12">Cytoplasm</location>
    </subcellularLocation>
</comment>
<dbReference type="EMBL" id="CP145892">
    <property type="protein sequence ID" value="WWP23794.1"/>
    <property type="molecule type" value="Genomic_DNA"/>
</dbReference>
<dbReference type="PANTHER" id="PTHR43783">
    <property type="entry name" value="UDP-N-ACETYLGLUCOSAMINE 1-CARBOXYVINYLTRANSFERASE"/>
    <property type="match status" value="1"/>
</dbReference>
<evidence type="ECO:0000256" key="12">
    <source>
        <dbReference type="HAMAP-Rule" id="MF_00111"/>
    </source>
</evidence>
<comment type="pathway">
    <text evidence="2 12">Cell wall biogenesis; peptidoglycan biosynthesis.</text>
</comment>
<feature type="active site" description="Proton donor" evidence="12">
    <location>
        <position position="117"/>
    </location>
</feature>
<evidence type="ECO:0000256" key="5">
    <source>
        <dbReference type="ARBA" id="ARBA00022679"/>
    </source>
</evidence>
<evidence type="ECO:0000256" key="1">
    <source>
        <dbReference type="ARBA" id="ARBA00004496"/>
    </source>
</evidence>
<dbReference type="InterPro" id="IPR013792">
    <property type="entry name" value="RNA3'P_cycl/enolpyr_Trfase_a/b"/>
</dbReference>
<sequence>MSKFIVRGGKRLTGSVKVSGAKNSVLPIIAASLLGEEGQSVIIDAPPLDDVMTINKVLESLGAGVTYRDEVITVNAEKLTSCEAPYEWVSKMRASFLVMGPLLTRMGHTRISLPGGCAIGTRPIDQHLKGFEAMGAEISLGQGYIEARSQGRLRGAKIYLDVASVGATQNIMMAATLAEGVTVLENAAKEPEIVDLANFLNGMGAIVRGAGTGVIRIEGVEKLTGVTHTVIPDRVEAGTYMAAAAISGGDVYIEGAISDHLGSVIAKLEEMGVTIQPDENGVRVIADRPLKAVDVKTLPYPGFPTDMQSQMMALLLASEGTSVVTETVFENRFMHVDEFQLMNAEIKVEGRSSIVTGNAKLKGAKVTATDLRAGAALIIAGLVAEGTTEVGGVHHIDRGYVHLAEKLNGLGADIYRISVDEPKLEATKAPSEKVEKEVPMFKVQPTLA</sequence>
<organism evidence="14 15">
    <name type="scientific">Paenibacillus amylolyticus</name>
    <dbReference type="NCBI Taxonomy" id="1451"/>
    <lineage>
        <taxon>Bacteria</taxon>
        <taxon>Bacillati</taxon>
        <taxon>Bacillota</taxon>
        <taxon>Bacilli</taxon>
        <taxon>Bacillales</taxon>
        <taxon>Paenibacillaceae</taxon>
        <taxon>Paenibacillus</taxon>
    </lineage>
</organism>
<feature type="binding site" evidence="12">
    <location>
        <position position="328"/>
    </location>
    <ligand>
        <name>UDP-N-acetyl-alpha-D-glucosamine</name>
        <dbReference type="ChEBI" id="CHEBI:57705"/>
    </ligand>
</feature>
<keyword evidence="8 12" id="KW-0131">Cell cycle</keyword>
<dbReference type="Proteomes" id="UP001364764">
    <property type="component" value="Chromosome"/>
</dbReference>
<dbReference type="NCBIfam" id="NF009470">
    <property type="entry name" value="PRK12830.1"/>
    <property type="match status" value="1"/>
</dbReference>
<dbReference type="InterPro" id="IPR005750">
    <property type="entry name" value="UDP_GlcNAc_COvinyl_MurA"/>
</dbReference>
<dbReference type="EC" id="2.5.1.7" evidence="12"/>
<dbReference type="HAMAP" id="MF_00111">
    <property type="entry name" value="MurA"/>
    <property type="match status" value="1"/>
</dbReference>
<keyword evidence="12" id="KW-0670">Pyruvate</keyword>
<dbReference type="GeneID" id="93479303"/>
<keyword evidence="6 12" id="KW-0133">Cell shape</keyword>
<dbReference type="InterPro" id="IPR050068">
    <property type="entry name" value="MurA_subfamily"/>
</dbReference>
<reference evidence="14 15" key="1">
    <citation type="submission" date="2024-02" db="EMBL/GenBank/DDBJ databases">
        <title>Complete sequences of two Paenibacillus sp. strains and one Lysinibacillus strain isolated from the environment on STAA medium highlight biotechnological potential.</title>
        <authorList>
            <person name="Attere S.A."/>
            <person name="Piche L.C."/>
            <person name="Intertaglia L."/>
            <person name="Lami R."/>
            <person name="Charette S.J."/>
            <person name="Vincent A.T."/>
        </authorList>
    </citation>
    <scope>NUCLEOTIDE SEQUENCE [LARGE SCALE GENOMIC DNA]</scope>
    <source>
        <strain evidence="14 15">Y5S-7</strain>
    </source>
</reference>
<feature type="domain" description="Enolpyruvate transferase" evidence="13">
    <location>
        <begin position="6"/>
        <end position="407"/>
    </location>
</feature>
<accession>A0ABD8B3E4</accession>
<feature type="binding site" evidence="12">
    <location>
        <position position="306"/>
    </location>
    <ligand>
        <name>UDP-N-acetyl-alpha-D-glucosamine</name>
        <dbReference type="ChEBI" id="CHEBI:57705"/>
    </ligand>
</feature>